<evidence type="ECO:0000313" key="2">
    <source>
        <dbReference type="Proteomes" id="UP000315295"/>
    </source>
</evidence>
<proteinExistence type="predicted"/>
<organism evidence="1 2">
    <name type="scientific">Malus baccata</name>
    <name type="common">Siberian crab apple</name>
    <name type="synonym">Pyrus baccata</name>
    <dbReference type="NCBI Taxonomy" id="106549"/>
    <lineage>
        <taxon>Eukaryota</taxon>
        <taxon>Viridiplantae</taxon>
        <taxon>Streptophyta</taxon>
        <taxon>Embryophyta</taxon>
        <taxon>Tracheophyta</taxon>
        <taxon>Spermatophyta</taxon>
        <taxon>Magnoliopsida</taxon>
        <taxon>eudicotyledons</taxon>
        <taxon>Gunneridae</taxon>
        <taxon>Pentapetalae</taxon>
        <taxon>rosids</taxon>
        <taxon>fabids</taxon>
        <taxon>Rosales</taxon>
        <taxon>Rosaceae</taxon>
        <taxon>Amygdaloideae</taxon>
        <taxon>Maleae</taxon>
        <taxon>Malus</taxon>
    </lineage>
</organism>
<dbReference type="EMBL" id="VIEB01000788">
    <property type="protein sequence ID" value="TQD80951.1"/>
    <property type="molecule type" value="Genomic_DNA"/>
</dbReference>
<accession>A0A540L397</accession>
<evidence type="ECO:0000313" key="1">
    <source>
        <dbReference type="EMBL" id="TQD80951.1"/>
    </source>
</evidence>
<comment type="caution">
    <text evidence="1">The sequence shown here is derived from an EMBL/GenBank/DDBJ whole genome shotgun (WGS) entry which is preliminary data.</text>
</comment>
<protein>
    <submittedName>
        <fullName evidence="1">Uncharacterized protein</fullName>
    </submittedName>
</protein>
<sequence length="105" mass="11737">MDGDEGERLQVCISKKTNPADEVMLEEWLHLRPKLCGFGVTMVEPAGHGDIVSKALRQKKQGLYETLEYKQHALCGLNIKSVDLSSYTEGPISGYVIPKLKQQTF</sequence>
<dbReference type="Proteomes" id="UP000315295">
    <property type="component" value="Unassembled WGS sequence"/>
</dbReference>
<name>A0A540L397_MALBA</name>
<keyword evidence="2" id="KW-1185">Reference proteome</keyword>
<gene>
    <name evidence="1" type="ORF">C1H46_033521</name>
</gene>
<dbReference type="AlphaFoldDB" id="A0A540L397"/>
<reference evidence="1 2" key="1">
    <citation type="journal article" date="2019" name="G3 (Bethesda)">
        <title>Sequencing of a Wild Apple (Malus baccata) Genome Unravels the Differences Between Cultivated and Wild Apple Species Regarding Disease Resistance and Cold Tolerance.</title>
        <authorList>
            <person name="Chen X."/>
        </authorList>
    </citation>
    <scope>NUCLEOTIDE SEQUENCE [LARGE SCALE GENOMIC DNA]</scope>
    <source>
        <strain evidence="2">cv. Shandingzi</strain>
        <tissue evidence="1">Leaves</tissue>
    </source>
</reference>